<dbReference type="PANTHER" id="PTHR43277:SF4">
    <property type="entry name" value="ARGININE DECARBOXYLASE"/>
    <property type="match status" value="1"/>
</dbReference>
<proteinExistence type="inferred from homology"/>
<protein>
    <submittedName>
        <fullName evidence="8">Aminotransferase class I/II-fold pyridoxal phosphate-dependent enzyme</fullName>
    </submittedName>
</protein>
<name>A0ABY6YYN9_9BACL</name>
<accession>A0ABY6YYN9</accession>
<dbReference type="Gene3D" id="3.90.100.10">
    <property type="entry name" value="Orn/Lys/Arg decarboxylase, C-terminal domain"/>
    <property type="match status" value="1"/>
</dbReference>
<feature type="domain" description="Orn/Lys/Arg decarboxylase C-terminal" evidence="7">
    <location>
        <begin position="382"/>
        <end position="459"/>
    </location>
</feature>
<evidence type="ECO:0000256" key="4">
    <source>
        <dbReference type="ARBA" id="ARBA00022898"/>
    </source>
</evidence>
<dbReference type="PANTHER" id="PTHR43277">
    <property type="entry name" value="ARGININE DECARBOXYLASE"/>
    <property type="match status" value="1"/>
</dbReference>
<evidence type="ECO:0000259" key="6">
    <source>
        <dbReference type="Pfam" id="PF01276"/>
    </source>
</evidence>
<keyword evidence="3" id="KW-0210">Decarboxylase</keyword>
<comment type="similarity">
    <text evidence="2">Belongs to the Orn/Lys/Arg decarboxylase class-I family.</text>
</comment>
<evidence type="ECO:0000256" key="2">
    <source>
        <dbReference type="ARBA" id="ARBA00010671"/>
    </source>
</evidence>
<dbReference type="EMBL" id="CP104064">
    <property type="protein sequence ID" value="WAH35734.1"/>
    <property type="molecule type" value="Genomic_DNA"/>
</dbReference>
<dbReference type="Gene3D" id="3.40.640.10">
    <property type="entry name" value="Type I PLP-dependent aspartate aminotransferase-like (Major domain)"/>
    <property type="match status" value="1"/>
</dbReference>
<dbReference type="InterPro" id="IPR015421">
    <property type="entry name" value="PyrdxlP-dep_Trfase_major"/>
</dbReference>
<evidence type="ECO:0000256" key="5">
    <source>
        <dbReference type="ARBA" id="ARBA00023239"/>
    </source>
</evidence>
<evidence type="ECO:0000313" key="8">
    <source>
        <dbReference type="EMBL" id="WAH35734.1"/>
    </source>
</evidence>
<keyword evidence="4" id="KW-0663">Pyridoxal phosphate</keyword>
<dbReference type="InterPro" id="IPR008286">
    <property type="entry name" value="Prn/Lys/Arg_de-COase_C"/>
</dbReference>
<dbReference type="GO" id="GO:0008483">
    <property type="term" value="F:transaminase activity"/>
    <property type="evidence" value="ECO:0007669"/>
    <property type="project" value="UniProtKB-KW"/>
</dbReference>
<dbReference type="Pfam" id="PF03711">
    <property type="entry name" value="OKR_DC_1_C"/>
    <property type="match status" value="1"/>
</dbReference>
<dbReference type="SUPFAM" id="SSF55904">
    <property type="entry name" value="Ornithine decarboxylase C-terminal domain"/>
    <property type="match status" value="1"/>
</dbReference>
<evidence type="ECO:0000256" key="1">
    <source>
        <dbReference type="ARBA" id="ARBA00001933"/>
    </source>
</evidence>
<keyword evidence="8" id="KW-0032">Aminotransferase</keyword>
<evidence type="ECO:0000256" key="3">
    <source>
        <dbReference type="ARBA" id="ARBA00022793"/>
    </source>
</evidence>
<dbReference type="RefSeq" id="WP_268043016.1">
    <property type="nucleotide sequence ID" value="NZ_CP104064.1"/>
</dbReference>
<dbReference type="Pfam" id="PF01276">
    <property type="entry name" value="OKR_DC_1"/>
    <property type="match status" value="1"/>
</dbReference>
<reference evidence="8" key="1">
    <citation type="submission" date="2022-08" db="EMBL/GenBank/DDBJ databases">
        <title>Alicyclobacillus dauci DSM2870, complete genome.</title>
        <authorList>
            <person name="Wang Q."/>
            <person name="Cai R."/>
            <person name="Wang Z."/>
        </authorList>
    </citation>
    <scope>NUCLEOTIDE SEQUENCE</scope>
    <source>
        <strain evidence="8">DSM 28700</strain>
    </source>
</reference>
<sequence length="486" mass="52584">MNQNETPLFDTLLSHAERKPIQFHIPGHKHGRGMENRFRSFVGDAALSLDLINIAPLDDLHHPTGAIKRAQELAAEAFGADYTYFSVQGTSTAIIAMVLATVGPGDKILVPRNVHKSVLTAIILADARPIFLHPEVDSKFGISHGLSVECVAEGLAANPDARALVVINPTYFGISADLSRIVDVAHSYGVPVLVDEAHGVHTGFHSSLPLSAMQAGADMAATSVHKLGGSMTGSSVLNVREGMIDPRHVQVVMSMLTTTSTSYLLLASLDVARKELAENGHDRISYAIDLALTARARINAIPGLTCLDESRLNSSAAFAFDPTKLTVSVKDLGVTGYDVERMLRENYNIEVELSDLYNILCIVSWGDTQADIDALVSALVQIADAYRDRQGKREVVVRVPPMPSLTMSPRSAFYAQTEVVALSESVGRTMAEMIMVYPPGIPVLLPGEVVTQESIDYIEENLRAGLPVQGPDDPEIRYIKVVRNES</sequence>
<keyword evidence="8" id="KW-0808">Transferase</keyword>
<organism evidence="8 9">
    <name type="scientific">Alicyclobacillus dauci</name>
    <dbReference type="NCBI Taxonomy" id="1475485"/>
    <lineage>
        <taxon>Bacteria</taxon>
        <taxon>Bacillati</taxon>
        <taxon>Bacillota</taxon>
        <taxon>Bacilli</taxon>
        <taxon>Bacillales</taxon>
        <taxon>Alicyclobacillaceae</taxon>
        <taxon>Alicyclobacillus</taxon>
    </lineage>
</organism>
<keyword evidence="5" id="KW-0456">Lyase</keyword>
<dbReference type="Proteomes" id="UP001164803">
    <property type="component" value="Chromosome"/>
</dbReference>
<gene>
    <name evidence="8" type="ORF">NZD86_15840</name>
</gene>
<dbReference type="InterPro" id="IPR052357">
    <property type="entry name" value="Orn_Lys_Arg_decarboxylase-I"/>
</dbReference>
<dbReference type="CDD" id="cd00615">
    <property type="entry name" value="Orn_deC_like"/>
    <property type="match status" value="1"/>
</dbReference>
<dbReference type="InterPro" id="IPR036633">
    <property type="entry name" value="Prn/Lys/Arg_de-COase_C_sf"/>
</dbReference>
<evidence type="ECO:0000313" key="9">
    <source>
        <dbReference type="Proteomes" id="UP001164803"/>
    </source>
</evidence>
<keyword evidence="9" id="KW-1185">Reference proteome</keyword>
<dbReference type="InterPro" id="IPR015424">
    <property type="entry name" value="PyrdxlP-dep_Trfase"/>
</dbReference>
<comment type="cofactor">
    <cofactor evidence="1">
        <name>pyridoxal 5'-phosphate</name>
        <dbReference type="ChEBI" id="CHEBI:597326"/>
    </cofactor>
</comment>
<feature type="domain" description="Orn/Lys/Arg decarboxylases family 1 pyridoxal-P attachment site" evidence="6">
    <location>
        <begin position="6"/>
        <end position="370"/>
    </location>
</feature>
<evidence type="ECO:0000259" key="7">
    <source>
        <dbReference type="Pfam" id="PF03711"/>
    </source>
</evidence>
<dbReference type="SUPFAM" id="SSF53383">
    <property type="entry name" value="PLP-dependent transferases"/>
    <property type="match status" value="1"/>
</dbReference>
<dbReference type="InterPro" id="IPR000310">
    <property type="entry name" value="Orn/Lys/Arg_deCO2ase_major_dom"/>
</dbReference>